<dbReference type="OrthoDB" id="3145912at2759"/>
<sequence length="277" mass="32050">MCTSSLALQDPILPPELERQIFELAASGSSRSAATLILVARRVKEWIEPELYKIIFFAPPLPSFPPIYHYTEYDLSDRVKLPLFYKATKHAKHVLLYSVTWHIVAEILQNCTRVENLALWETYDYRYAKYVIQALPIQRLSLDLFTMGVETPFDESPFHNITHLQLSNIFFDRQKTCEKLALLPKLSHLAVEQPISDFAQDILDSCKSIEVLVCFVRSYQQYSTGVSDKRVVLLSLSDDYDGIEEWKADALGKEDFWQKADRQVALQTREEKESEVH</sequence>
<dbReference type="AlphaFoldDB" id="A0A9P5TS41"/>
<evidence type="ECO:0000313" key="2">
    <source>
        <dbReference type="Proteomes" id="UP000724874"/>
    </source>
</evidence>
<dbReference type="Proteomes" id="UP000724874">
    <property type="component" value="Unassembled WGS sequence"/>
</dbReference>
<reference evidence="1" key="1">
    <citation type="submission" date="2020-11" db="EMBL/GenBank/DDBJ databases">
        <authorList>
            <consortium name="DOE Joint Genome Institute"/>
            <person name="Ahrendt S."/>
            <person name="Riley R."/>
            <person name="Andreopoulos W."/>
            <person name="LaButti K."/>
            <person name="Pangilinan J."/>
            <person name="Ruiz-duenas F.J."/>
            <person name="Barrasa J.M."/>
            <person name="Sanchez-Garcia M."/>
            <person name="Camarero S."/>
            <person name="Miyauchi S."/>
            <person name="Serrano A."/>
            <person name="Linde D."/>
            <person name="Babiker R."/>
            <person name="Drula E."/>
            <person name="Ayuso-Fernandez I."/>
            <person name="Pacheco R."/>
            <person name="Padilla G."/>
            <person name="Ferreira P."/>
            <person name="Barriuso J."/>
            <person name="Kellner H."/>
            <person name="Castanera R."/>
            <person name="Alfaro M."/>
            <person name="Ramirez L."/>
            <person name="Pisabarro A.G."/>
            <person name="Kuo A."/>
            <person name="Tritt A."/>
            <person name="Lipzen A."/>
            <person name="He G."/>
            <person name="Yan M."/>
            <person name="Ng V."/>
            <person name="Cullen D."/>
            <person name="Martin F."/>
            <person name="Rosso M.-N."/>
            <person name="Henrissat B."/>
            <person name="Hibbett D."/>
            <person name="Martinez A.T."/>
            <person name="Grigoriev I.V."/>
        </authorList>
    </citation>
    <scope>NUCLEOTIDE SEQUENCE</scope>
    <source>
        <strain evidence="1">AH 44721</strain>
    </source>
</reference>
<protein>
    <submittedName>
        <fullName evidence="1">Uncharacterized protein</fullName>
    </submittedName>
</protein>
<dbReference type="InterPro" id="IPR032675">
    <property type="entry name" value="LRR_dom_sf"/>
</dbReference>
<name>A0A9P5TS41_GYMJU</name>
<dbReference type="EMBL" id="JADNYJ010000013">
    <property type="protein sequence ID" value="KAF8907955.1"/>
    <property type="molecule type" value="Genomic_DNA"/>
</dbReference>
<accession>A0A9P5TS41</accession>
<keyword evidence="2" id="KW-1185">Reference proteome</keyword>
<evidence type="ECO:0000313" key="1">
    <source>
        <dbReference type="EMBL" id="KAF8907955.1"/>
    </source>
</evidence>
<dbReference type="Gene3D" id="3.80.10.10">
    <property type="entry name" value="Ribonuclease Inhibitor"/>
    <property type="match status" value="1"/>
</dbReference>
<gene>
    <name evidence="1" type="ORF">CPB84DRAFT_1822373</name>
</gene>
<proteinExistence type="predicted"/>
<comment type="caution">
    <text evidence="1">The sequence shown here is derived from an EMBL/GenBank/DDBJ whole genome shotgun (WGS) entry which is preliminary data.</text>
</comment>
<organism evidence="1 2">
    <name type="scientific">Gymnopilus junonius</name>
    <name type="common">Spectacular rustgill mushroom</name>
    <name type="synonym">Gymnopilus spectabilis subsp. junonius</name>
    <dbReference type="NCBI Taxonomy" id="109634"/>
    <lineage>
        <taxon>Eukaryota</taxon>
        <taxon>Fungi</taxon>
        <taxon>Dikarya</taxon>
        <taxon>Basidiomycota</taxon>
        <taxon>Agaricomycotina</taxon>
        <taxon>Agaricomycetes</taxon>
        <taxon>Agaricomycetidae</taxon>
        <taxon>Agaricales</taxon>
        <taxon>Agaricineae</taxon>
        <taxon>Hymenogastraceae</taxon>
        <taxon>Gymnopilus</taxon>
    </lineage>
</organism>